<dbReference type="InterPro" id="IPR027275">
    <property type="entry name" value="PRC-brl_dom"/>
</dbReference>
<dbReference type="RefSeq" id="WP_179610403.1">
    <property type="nucleotide sequence ID" value="NZ_JACBZV010000001.1"/>
</dbReference>
<dbReference type="EMBL" id="JACBZV010000001">
    <property type="protein sequence ID" value="NYJ09138.1"/>
    <property type="molecule type" value="Genomic_DNA"/>
</dbReference>
<comment type="caution">
    <text evidence="2">The sequence shown here is derived from an EMBL/GenBank/DDBJ whole genome shotgun (WGS) entry which is preliminary data.</text>
</comment>
<reference evidence="2 3" key="1">
    <citation type="submission" date="2020-07" db="EMBL/GenBank/DDBJ databases">
        <title>Genomic Encyclopedia of Type Strains, Phase IV (KMG-V): Genome sequencing to study the core and pangenomes of soil and plant-associated prokaryotes.</title>
        <authorList>
            <person name="Whitman W."/>
        </authorList>
    </citation>
    <scope>NUCLEOTIDE SEQUENCE [LARGE SCALE GENOMIC DNA]</scope>
    <source>
        <strain evidence="2 3">SEMIA 4052</strain>
    </source>
</reference>
<sequence length="151" mass="16117">MPALELAPYPDGQTTRRLCSHHVTRRTLSGVMLSIAVLFGSAAPQTLAEAAVALVKVDVKEVGQGLQTSELVGTAIQNDKDEKIGTLDDLVITKDRSLFAVLQVGGFLGLGGYLVAIPYESLNITDNGHKITLPGASKDALQNLPEFEFKK</sequence>
<dbReference type="Pfam" id="PF05239">
    <property type="entry name" value="PRC"/>
    <property type="match status" value="1"/>
</dbReference>
<dbReference type="PANTHER" id="PTHR36505">
    <property type="entry name" value="BLR1072 PROTEIN"/>
    <property type="match status" value="1"/>
</dbReference>
<dbReference type="PANTHER" id="PTHR36505:SF1">
    <property type="entry name" value="BLR1072 PROTEIN"/>
    <property type="match status" value="1"/>
</dbReference>
<dbReference type="Proteomes" id="UP000535276">
    <property type="component" value="Unassembled WGS sequence"/>
</dbReference>
<evidence type="ECO:0000313" key="3">
    <source>
        <dbReference type="Proteomes" id="UP000535276"/>
    </source>
</evidence>
<dbReference type="SUPFAM" id="SSF50346">
    <property type="entry name" value="PRC-barrel domain"/>
    <property type="match status" value="1"/>
</dbReference>
<feature type="domain" description="PRC-barrel" evidence="1">
    <location>
        <begin position="69"/>
        <end position="133"/>
    </location>
</feature>
<gene>
    <name evidence="2" type="ORF">GGI64_000157</name>
</gene>
<proteinExistence type="predicted"/>
<evidence type="ECO:0000259" key="1">
    <source>
        <dbReference type="Pfam" id="PF05239"/>
    </source>
</evidence>
<dbReference type="Gene3D" id="2.30.30.240">
    <property type="entry name" value="PRC-barrel domain"/>
    <property type="match status" value="1"/>
</dbReference>
<dbReference type="AlphaFoldDB" id="A0A7Z0DTR6"/>
<dbReference type="InterPro" id="IPR011033">
    <property type="entry name" value="PRC_barrel-like_sf"/>
</dbReference>
<protein>
    <recommendedName>
        <fullName evidence="1">PRC-barrel domain-containing protein</fullName>
    </recommendedName>
</protein>
<evidence type="ECO:0000313" key="2">
    <source>
        <dbReference type="EMBL" id="NYJ09138.1"/>
    </source>
</evidence>
<name>A0A7Z0DTR6_RHILE</name>
<accession>A0A7Z0DTR6</accession>
<organism evidence="2 3">
    <name type="scientific">Rhizobium leguminosarum</name>
    <dbReference type="NCBI Taxonomy" id="384"/>
    <lineage>
        <taxon>Bacteria</taxon>
        <taxon>Pseudomonadati</taxon>
        <taxon>Pseudomonadota</taxon>
        <taxon>Alphaproteobacteria</taxon>
        <taxon>Hyphomicrobiales</taxon>
        <taxon>Rhizobiaceae</taxon>
        <taxon>Rhizobium/Agrobacterium group</taxon>
        <taxon>Rhizobium</taxon>
    </lineage>
</organism>